<dbReference type="InterPro" id="IPR057125">
    <property type="entry name" value="NXF1/2/3/5-like_LRR"/>
</dbReference>
<dbReference type="OrthoDB" id="25872at2759"/>
<dbReference type="Gene3D" id="1.10.8.10">
    <property type="entry name" value="DNA helicase RuvA subunit, C-terminal domain"/>
    <property type="match status" value="1"/>
</dbReference>
<feature type="compositionally biased region" description="Low complexity" evidence="8">
    <location>
        <begin position="44"/>
        <end position="58"/>
    </location>
</feature>
<dbReference type="InterPro" id="IPR032710">
    <property type="entry name" value="NTF2-like_dom_sf"/>
</dbReference>
<evidence type="ECO:0000256" key="4">
    <source>
        <dbReference type="ARBA" id="ARBA00022614"/>
    </source>
</evidence>
<dbReference type="EMBL" id="LSRL02000055">
    <property type="protein sequence ID" value="TDG46662.1"/>
    <property type="molecule type" value="Genomic_DNA"/>
</dbReference>
<dbReference type="PANTHER" id="PTHR10662:SF22">
    <property type="entry name" value="NUCLEAR RNA EXPORT FACTOR 1"/>
    <property type="match status" value="1"/>
</dbReference>
<evidence type="ECO:0000313" key="12">
    <source>
        <dbReference type="Proteomes" id="UP000295192"/>
    </source>
</evidence>
<dbReference type="AlphaFoldDB" id="A0A484BEF3"/>
<dbReference type="GO" id="GO:0016973">
    <property type="term" value="P:poly(A)+ mRNA export from nucleus"/>
    <property type="evidence" value="ECO:0007669"/>
    <property type="project" value="TreeGrafter"/>
</dbReference>
<organism evidence="11 12">
    <name type="scientific">Drosophila navojoa</name>
    <name type="common">Fruit fly</name>
    <dbReference type="NCBI Taxonomy" id="7232"/>
    <lineage>
        <taxon>Eukaryota</taxon>
        <taxon>Metazoa</taxon>
        <taxon>Ecdysozoa</taxon>
        <taxon>Arthropoda</taxon>
        <taxon>Hexapoda</taxon>
        <taxon>Insecta</taxon>
        <taxon>Pterygota</taxon>
        <taxon>Neoptera</taxon>
        <taxon>Endopterygota</taxon>
        <taxon>Diptera</taxon>
        <taxon>Brachycera</taxon>
        <taxon>Muscomorpha</taxon>
        <taxon>Ephydroidea</taxon>
        <taxon>Drosophilidae</taxon>
        <taxon>Drosophila</taxon>
    </lineage>
</organism>
<comment type="caution">
    <text evidence="11">The sequence shown here is derived from an EMBL/GenBank/DDBJ whole genome shotgun (WGS) entry which is preliminary data.</text>
</comment>
<dbReference type="Pfam" id="PF24048">
    <property type="entry name" value="LRR_NXF1-5"/>
    <property type="match status" value="1"/>
</dbReference>
<evidence type="ECO:0000259" key="9">
    <source>
        <dbReference type="PROSITE" id="PS50177"/>
    </source>
</evidence>
<accession>A0A484BEF3</accession>
<evidence type="ECO:0000256" key="6">
    <source>
        <dbReference type="ARBA" id="ARBA00022816"/>
    </source>
</evidence>
<dbReference type="SUPFAM" id="SSF54427">
    <property type="entry name" value="NTF2-like"/>
    <property type="match status" value="1"/>
</dbReference>
<dbReference type="GO" id="GO:0005634">
    <property type="term" value="C:nucleus"/>
    <property type="evidence" value="ECO:0007669"/>
    <property type="project" value="UniProtKB-SubCell"/>
</dbReference>
<dbReference type="SUPFAM" id="SSF46934">
    <property type="entry name" value="UBA-like"/>
    <property type="match status" value="1"/>
</dbReference>
<dbReference type="InterPro" id="IPR030217">
    <property type="entry name" value="NXF_fam"/>
</dbReference>
<evidence type="ECO:0000256" key="3">
    <source>
        <dbReference type="ARBA" id="ARBA00022448"/>
    </source>
</evidence>
<comment type="subcellular location">
    <subcellularLocation>
        <location evidence="1">Nucleus</location>
    </subcellularLocation>
</comment>
<evidence type="ECO:0000256" key="7">
    <source>
        <dbReference type="ARBA" id="ARBA00023242"/>
    </source>
</evidence>
<dbReference type="PROSITE" id="PS50177">
    <property type="entry name" value="NTF2_DOMAIN"/>
    <property type="match status" value="1"/>
</dbReference>
<keyword evidence="6" id="KW-0509">mRNA transport</keyword>
<evidence type="ECO:0000256" key="5">
    <source>
        <dbReference type="ARBA" id="ARBA00022737"/>
    </source>
</evidence>
<evidence type="ECO:0000256" key="8">
    <source>
        <dbReference type="SAM" id="MobiDB-lite"/>
    </source>
</evidence>
<keyword evidence="12" id="KW-1185">Reference proteome</keyword>
<evidence type="ECO:0000313" key="11">
    <source>
        <dbReference type="EMBL" id="TDG46662.1"/>
    </source>
</evidence>
<dbReference type="Gene3D" id="3.80.10.10">
    <property type="entry name" value="Ribonuclease Inhibitor"/>
    <property type="match status" value="1"/>
</dbReference>
<dbReference type="InterPro" id="IPR005637">
    <property type="entry name" value="TAP_C_dom"/>
</dbReference>
<evidence type="ECO:0000259" key="10">
    <source>
        <dbReference type="PROSITE" id="PS51281"/>
    </source>
</evidence>
<dbReference type="InterPro" id="IPR032675">
    <property type="entry name" value="LRR_dom_sf"/>
</dbReference>
<dbReference type="Proteomes" id="UP000295192">
    <property type="component" value="Unassembled WGS sequence"/>
</dbReference>
<dbReference type="GO" id="GO:0003723">
    <property type="term" value="F:RNA binding"/>
    <property type="evidence" value="ECO:0007669"/>
    <property type="project" value="TreeGrafter"/>
</dbReference>
<dbReference type="Gene3D" id="3.10.450.50">
    <property type="match status" value="1"/>
</dbReference>
<protein>
    <recommendedName>
        <fullName evidence="13">NTF2 domain-containing protein</fullName>
    </recommendedName>
</protein>
<comment type="similarity">
    <text evidence="2">Belongs to the NXF family.</text>
</comment>
<dbReference type="PANTHER" id="PTHR10662">
    <property type="entry name" value="NUCLEAR RNA EXPORT FACTOR"/>
    <property type="match status" value="1"/>
</dbReference>
<sequence length="576" mass="67001">MANYSEYDKERICGHVCEGSQKRITAMSTKKDRSNPDSSVDTANNSGSSHSSTSYNPNVRRSQGRYLVPISPYGWYRVLVYSQYSGYTVEQVMEKLREAVAPRKLKYYYLHEGGEQDVERDKRATFTFYVDSYKLAAELQLRGHQPPVVGLRVNDRPPLIDVDEAYKWKLRKVIMSRYDEKRRCLNLCRFYADDQWKGEFCALQQFECFAATMDIMERELPQLRRLLLDNNHMCHLGGFRGVDQRLPRLHSISLQQNDLKTLRELRVFQRLHLTELSVKRNLLPRNYEQQVLVMFPSLCMLNGRCVRRSPSIHTVNVSESDADSIHNTDSDVELVSVTEVKPIVLPEPRVTFLAFHDLPMPMGVRKFVRRYIKAFDGDERITSLERFYQEHVLVSLTLAKEHAMLGSWTGPYAVYSRQLLACREATLDMFAAWPKTLHLPGTMTLDLTLVEPLMLCVSITGSFEENGSASHRRHYMRSFVLTRKAETDDFRIANELIYLSRVGRGERQPPLLNPLQRNLVSLMSTETQLKLRWSSKFLRDTNWDYQQAMLAFHTLLRQRQIPENAFRCDTKTEPNP</sequence>
<proteinExistence type="inferred from homology"/>
<feature type="region of interest" description="Disordered" evidence="8">
    <location>
        <begin position="25"/>
        <end position="59"/>
    </location>
</feature>
<feature type="domain" description="TAP-C" evidence="10">
    <location>
        <begin position="514"/>
        <end position="569"/>
    </location>
</feature>
<dbReference type="SMART" id="SM00804">
    <property type="entry name" value="TAP_C"/>
    <property type="match status" value="1"/>
</dbReference>
<dbReference type="PROSITE" id="PS51281">
    <property type="entry name" value="TAP_C"/>
    <property type="match status" value="1"/>
</dbReference>
<dbReference type="InterPro" id="IPR009060">
    <property type="entry name" value="UBA-like_sf"/>
</dbReference>
<gene>
    <name evidence="11" type="ORF">AWZ03_006974</name>
</gene>
<dbReference type="InterPro" id="IPR002075">
    <property type="entry name" value="NTF2_dom"/>
</dbReference>
<evidence type="ECO:0000256" key="1">
    <source>
        <dbReference type="ARBA" id="ARBA00004123"/>
    </source>
</evidence>
<keyword evidence="3" id="KW-0813">Transport</keyword>
<dbReference type="Pfam" id="PF22602">
    <property type="entry name" value="NXF_NTF2"/>
    <property type="match status" value="1"/>
</dbReference>
<dbReference type="STRING" id="7232.A0A484BEF3"/>
<dbReference type="Pfam" id="PF03943">
    <property type="entry name" value="TAP_C"/>
    <property type="match status" value="1"/>
</dbReference>
<dbReference type="OMA" id="CALQQFE"/>
<name>A0A484BEF3_DRONA</name>
<evidence type="ECO:0008006" key="13">
    <source>
        <dbReference type="Google" id="ProtNLM"/>
    </source>
</evidence>
<dbReference type="FunFam" id="1.10.8.10:FF:000018">
    <property type="entry name" value="Nuclear RNA export factor 1"/>
    <property type="match status" value="1"/>
</dbReference>
<dbReference type="InterPro" id="IPR018222">
    <property type="entry name" value="Nuclear_transport_factor_2_euk"/>
</dbReference>
<dbReference type="SUPFAM" id="SSF52058">
    <property type="entry name" value="L domain-like"/>
    <property type="match status" value="1"/>
</dbReference>
<reference evidence="11 12" key="1">
    <citation type="journal article" date="2019" name="J. Hered.">
        <title>An Improved Genome Assembly for Drosophila navojoa, the Basal Species in the mojavensis Cluster.</title>
        <authorList>
            <person name="Vanderlinde T."/>
            <person name="Dupim E.G."/>
            <person name="Nazario-Yepiz N.O."/>
            <person name="Carvalho A.B."/>
        </authorList>
    </citation>
    <scope>NUCLEOTIDE SEQUENCE [LARGE SCALE GENOMIC DNA]</scope>
    <source>
        <strain evidence="11">Navoj_Jal97</strain>
        <tissue evidence="11">Whole organism</tissue>
    </source>
</reference>
<evidence type="ECO:0000256" key="2">
    <source>
        <dbReference type="ARBA" id="ARBA00009285"/>
    </source>
</evidence>
<keyword evidence="5" id="KW-0677">Repeat</keyword>
<keyword evidence="4" id="KW-0433">Leucine-rich repeat</keyword>
<dbReference type="CDD" id="cd14342">
    <property type="entry name" value="UBA_TAP-C"/>
    <property type="match status" value="1"/>
</dbReference>
<keyword evidence="7" id="KW-0539">Nucleus</keyword>
<feature type="domain" description="NTF2" evidence="9">
    <location>
        <begin position="363"/>
        <end position="499"/>
    </location>
</feature>